<evidence type="ECO:0000259" key="2">
    <source>
        <dbReference type="Pfam" id="PF07811"/>
    </source>
</evidence>
<evidence type="ECO:0000313" key="3">
    <source>
        <dbReference type="EMBL" id="GLQ19945.1"/>
    </source>
</evidence>
<feature type="domain" description="TadE-like" evidence="2">
    <location>
        <begin position="26"/>
        <end position="66"/>
    </location>
</feature>
<evidence type="ECO:0000256" key="1">
    <source>
        <dbReference type="SAM" id="Phobius"/>
    </source>
</evidence>
<accession>A0ABQ5UYV2</accession>
<dbReference type="InterPro" id="IPR012495">
    <property type="entry name" value="TadE-like_dom"/>
</dbReference>
<reference evidence="3" key="1">
    <citation type="journal article" date="2014" name="Int. J. Syst. Evol. Microbiol.">
        <title>Complete genome of a new Firmicutes species belonging to the dominant human colonic microbiota ('Ruminococcus bicirculans') reveals two chromosomes and a selective capacity to utilize plant glucans.</title>
        <authorList>
            <consortium name="NISC Comparative Sequencing Program"/>
            <person name="Wegmann U."/>
            <person name="Louis P."/>
            <person name="Goesmann A."/>
            <person name="Henrissat B."/>
            <person name="Duncan S.H."/>
            <person name="Flint H.J."/>
        </authorList>
    </citation>
    <scope>NUCLEOTIDE SEQUENCE</scope>
    <source>
        <strain evidence="3">NBRC 108216</strain>
    </source>
</reference>
<dbReference type="Proteomes" id="UP001161390">
    <property type="component" value="Unassembled WGS sequence"/>
</dbReference>
<sequence>MTLYPPATHLRRRLRRITGFHRDESGVAAMEFAIIAPIIIGVYLGLAELAMVLGVERQVSHSASVAGDLATQAAVLEEADIEDILSATLRVANVSDTNDYVLHMESFDRDSSGSEVSLGEIVYGAGRESWLEDFDAADLSADMLAEGSGIVVARVAYRYTPMGMPNTLDTDSKKGLLPTSLTLTETFLLKPRRSATVEVGAGTGTKFTCTGSASGMNCSS</sequence>
<dbReference type="EMBL" id="BSNJ01000002">
    <property type="protein sequence ID" value="GLQ19945.1"/>
    <property type="molecule type" value="Genomic_DNA"/>
</dbReference>
<name>A0ABQ5UYV2_9PROT</name>
<keyword evidence="4" id="KW-1185">Reference proteome</keyword>
<protein>
    <submittedName>
        <fullName evidence="3">Pilus biosynthesis protein TadE</fullName>
    </submittedName>
</protein>
<proteinExistence type="predicted"/>
<comment type="caution">
    <text evidence="3">The sequence shown here is derived from an EMBL/GenBank/DDBJ whole genome shotgun (WGS) entry which is preliminary data.</text>
</comment>
<organism evidence="3 4">
    <name type="scientific">Algimonas porphyrae</name>
    <dbReference type="NCBI Taxonomy" id="1128113"/>
    <lineage>
        <taxon>Bacteria</taxon>
        <taxon>Pseudomonadati</taxon>
        <taxon>Pseudomonadota</taxon>
        <taxon>Alphaproteobacteria</taxon>
        <taxon>Maricaulales</taxon>
        <taxon>Robiginitomaculaceae</taxon>
        <taxon>Algimonas</taxon>
    </lineage>
</organism>
<dbReference type="Pfam" id="PF07811">
    <property type="entry name" value="TadE"/>
    <property type="match status" value="1"/>
</dbReference>
<evidence type="ECO:0000313" key="4">
    <source>
        <dbReference type="Proteomes" id="UP001161390"/>
    </source>
</evidence>
<feature type="transmembrane region" description="Helical" evidence="1">
    <location>
        <begin position="32"/>
        <end position="55"/>
    </location>
</feature>
<dbReference type="RefSeq" id="WP_284370071.1">
    <property type="nucleotide sequence ID" value="NZ_BSNJ01000002.1"/>
</dbReference>
<reference evidence="3" key="2">
    <citation type="submission" date="2023-01" db="EMBL/GenBank/DDBJ databases">
        <title>Draft genome sequence of Algimonas porphyrae strain NBRC 108216.</title>
        <authorList>
            <person name="Sun Q."/>
            <person name="Mori K."/>
        </authorList>
    </citation>
    <scope>NUCLEOTIDE SEQUENCE</scope>
    <source>
        <strain evidence="3">NBRC 108216</strain>
    </source>
</reference>
<keyword evidence="1" id="KW-0812">Transmembrane</keyword>
<keyword evidence="1" id="KW-0472">Membrane</keyword>
<keyword evidence="1" id="KW-1133">Transmembrane helix</keyword>
<gene>
    <name evidence="3" type="ORF">GCM10007854_09000</name>
</gene>